<dbReference type="InParanoid" id="A0A0G4E9U3"/>
<feature type="domain" description="Retrovirus-related Pol polyprotein from transposon TNT 1-94-like beta-barrel" evidence="2">
    <location>
        <begin position="1006"/>
        <end position="1089"/>
    </location>
</feature>
<feature type="compositionally biased region" description="Low complexity" evidence="1">
    <location>
        <begin position="262"/>
        <end position="271"/>
    </location>
</feature>
<feature type="region of interest" description="Disordered" evidence="1">
    <location>
        <begin position="933"/>
        <end position="965"/>
    </location>
</feature>
<feature type="non-terminal residue" evidence="3">
    <location>
        <position position="1"/>
    </location>
</feature>
<evidence type="ECO:0000313" key="3">
    <source>
        <dbReference type="EMBL" id="CEL91966.1"/>
    </source>
</evidence>
<dbReference type="InterPro" id="IPR054722">
    <property type="entry name" value="PolX-like_BBD"/>
</dbReference>
<protein>
    <recommendedName>
        <fullName evidence="2">Retrovirus-related Pol polyprotein from transposon TNT 1-94-like beta-barrel domain-containing protein</fullName>
    </recommendedName>
</protein>
<feature type="region of interest" description="Disordered" evidence="1">
    <location>
        <begin position="239"/>
        <end position="279"/>
    </location>
</feature>
<keyword evidence="4" id="KW-1185">Reference proteome</keyword>
<evidence type="ECO:0000313" key="4">
    <source>
        <dbReference type="Proteomes" id="UP000041254"/>
    </source>
</evidence>
<feature type="domain" description="Retrovirus-related Pol polyprotein from transposon TNT 1-94-like beta-barrel" evidence="2">
    <location>
        <begin position="426"/>
        <end position="509"/>
    </location>
</feature>
<proteinExistence type="predicted"/>
<feature type="region of interest" description="Disordered" evidence="1">
    <location>
        <begin position="350"/>
        <end position="386"/>
    </location>
</feature>
<organism evidence="3 4">
    <name type="scientific">Vitrella brassicaformis (strain CCMP3155)</name>
    <dbReference type="NCBI Taxonomy" id="1169540"/>
    <lineage>
        <taxon>Eukaryota</taxon>
        <taxon>Sar</taxon>
        <taxon>Alveolata</taxon>
        <taxon>Colpodellida</taxon>
        <taxon>Vitrellaceae</taxon>
        <taxon>Vitrella</taxon>
    </lineage>
</organism>
<feature type="region of interest" description="Disordered" evidence="1">
    <location>
        <begin position="799"/>
        <end position="832"/>
    </location>
</feature>
<gene>
    <name evidence="3" type="ORF">Vbra_23155</name>
</gene>
<sequence length="1114" mass="125391">RGFEITIDDQRLTVPELDGDSHAYLSWTWKVSRLLSSYAERGVMPEQWRDGEEAANLTKATLQANATAANATDEAKNKWKSAQGLWRILVGVCKGRAATYLQQMGNTEEGNGAYAWWHLRNCYLRNKNQMGTMLAQQLRSFAWQTLEPETEILRFESLVNQYRVCMGEELSQLDQQAYLTDSIPTTETSLSILKENILSENLGLDASKDRLRNWGATHLRQSTTSTSPQQDIMTMMHNKQPPAPPLFPSQGSYPVQPPMPPMAQQMQSSPPQHMPMHHQPTPSYPTYPHIFTQQHHQQPLPHGHLDEQRMRRIGMVDCDFCRKMHWGGWRFCDDRINKLRNGDTRALMWEPRKDRGTNNRNAGNGRQMTNRRNDRGNRGNGGTTQPVTVEQHHIDRDSWCLITQRLITVQPIVSELYSIDLQSSLLVDCGATNSAVRDGKHLVNISPLAVPEMIRTASNDLMPIKAVGTLPLTMQSTSGPVTLMIGNVAVVPDLKYNVLATDDINLHGYGVYLSHKVAPHFIHESTGVSIPLSRCGKLHFINFVHVGTDMAMHTGRMENGGGQLSPEQHSMGSGAPFKAAPCFEITIDDQRLTVPELDGDSHAYLSWTWKVSRLLSSYAERGVMPEQWRDGEEAANLTKATLQANATAANATDEAKNKWKSAQGLWRILVGVCKGRAATYLQQMGNTEEGNGAYAWWHLRNCYLRNKNQMGTMLAQQLRSFAWQTLEPETEILRFESLVNQYRVCMGEELSQLDQQAYLTDSIPTTETSLSILKENILSENLGLDAIKDRLRNWGATHLRQSTTSTSPQQDTMAMMHNTQPPAPPLFPSQGSYPVQPLMPPMAPQMQSSPSQHMPMHHQPSPSYPTYPHIFTQQHHQQPLPHGHLDEQRMRRIGMVDCNFCHKTHMGGWRFCDDRINKLRNGDSRALMWEPRKDRGTNNRNAGNGRQMTNRRNDMGNRGNEGTTQPVTVEQHHVDRDSWCLITQRIITVQPIVSELYSIDLQSSMLVDCGATNSAVRDGKHLVNISPLAVPEMIRTASNDLMPIKAVGTLPLTMQSTSGPVTLMIGNVAVVPHLKYNVLATNDINLHGYGVPEPQSRPALYPREHRCEHSPLEV</sequence>
<dbReference type="AlphaFoldDB" id="A0A0G4E9U3"/>
<dbReference type="Proteomes" id="UP000041254">
    <property type="component" value="Unassembled WGS sequence"/>
</dbReference>
<evidence type="ECO:0000259" key="2">
    <source>
        <dbReference type="Pfam" id="PF22936"/>
    </source>
</evidence>
<reference evidence="3 4" key="1">
    <citation type="submission" date="2014-11" db="EMBL/GenBank/DDBJ databases">
        <authorList>
            <person name="Zhu J."/>
            <person name="Qi W."/>
            <person name="Song R."/>
        </authorList>
    </citation>
    <scope>NUCLEOTIDE SEQUENCE [LARGE SCALE GENOMIC DNA]</scope>
</reference>
<evidence type="ECO:0000256" key="1">
    <source>
        <dbReference type="SAM" id="MobiDB-lite"/>
    </source>
</evidence>
<accession>A0A0G4E9U3</accession>
<dbReference type="EMBL" id="CDMY01000036">
    <property type="protein sequence ID" value="CEL91966.1"/>
    <property type="molecule type" value="Genomic_DNA"/>
</dbReference>
<name>A0A0G4E9U3_VITBC</name>
<feature type="non-terminal residue" evidence="3">
    <location>
        <position position="1114"/>
    </location>
</feature>
<dbReference type="Pfam" id="PF22936">
    <property type="entry name" value="Pol_BBD"/>
    <property type="match status" value="2"/>
</dbReference>
<feature type="compositionally biased region" description="Low complexity" evidence="1">
    <location>
        <begin position="801"/>
        <end position="810"/>
    </location>
</feature>